<dbReference type="RefSeq" id="WP_309550084.1">
    <property type="nucleotide sequence ID" value="NZ_CP133762.1"/>
</dbReference>
<dbReference type="Proteomes" id="UP001250858">
    <property type="component" value="Chromosome"/>
</dbReference>
<protein>
    <submittedName>
        <fullName evidence="1">Uncharacterized protein</fullName>
    </submittedName>
</protein>
<name>A0ABY9S2R6_9ACTN</name>
<dbReference type="EMBL" id="CP133762">
    <property type="protein sequence ID" value="WMX48727.1"/>
    <property type="molecule type" value="Genomic_DNA"/>
</dbReference>
<evidence type="ECO:0000313" key="1">
    <source>
        <dbReference type="EMBL" id="WMX48727.1"/>
    </source>
</evidence>
<keyword evidence="2" id="KW-1185">Reference proteome</keyword>
<accession>A0ABY9S2R6</accession>
<reference evidence="1 2" key="1">
    <citation type="submission" date="2023-09" db="EMBL/GenBank/DDBJ databases">
        <title>Complete genome of Streptomyces roseicoloratus T14.</title>
        <authorList>
            <person name="Bashizi T."/>
            <person name="Kim M.-J."/>
            <person name="Lee G."/>
            <person name="Tagele S.B."/>
            <person name="Shin J.-H."/>
        </authorList>
    </citation>
    <scope>NUCLEOTIDE SEQUENCE [LARGE SCALE GENOMIC DNA]</scope>
    <source>
        <strain evidence="1 2">T14</strain>
    </source>
</reference>
<gene>
    <name evidence="1" type="ORF">RGF97_02525</name>
</gene>
<sequence>MIDLNDAFARLAERSTELRLRLVVSLHSAIGDEWPETLEAWLLDDGNVRHREEFPCTAQDRAGTERALVAVLRWATRQARTLGAPLRRVEIAAPAPLLAGWRPEEAEFGMRLGALYDVVLRWSDRIRPPDHLFWINDHARDILKAIDAHDEGSRVDWFDEADTRRAAELRARLMSAPRTRAVALAHRPAQLEGLMETLLASSPIVLWPGDEPAAGAADDPVPAPVRRSVDAHWHLLPGEFSRAYREKWSACAAPGEQRPAPGGAAGTHHLAGLRTVWDGPEWLDFCTWFDREDHAQHPEEHA</sequence>
<proteinExistence type="predicted"/>
<evidence type="ECO:0000313" key="2">
    <source>
        <dbReference type="Proteomes" id="UP001250858"/>
    </source>
</evidence>
<organism evidence="1 2">
    <name type="scientific">Streptomyces roseicoloratus</name>
    <dbReference type="NCBI Taxonomy" id="2508722"/>
    <lineage>
        <taxon>Bacteria</taxon>
        <taxon>Bacillati</taxon>
        <taxon>Actinomycetota</taxon>
        <taxon>Actinomycetes</taxon>
        <taxon>Kitasatosporales</taxon>
        <taxon>Streptomycetaceae</taxon>
        <taxon>Streptomyces</taxon>
    </lineage>
</organism>